<reference evidence="13 14" key="1">
    <citation type="submission" date="2020-01" db="EMBL/GenBank/DDBJ databases">
        <title>Vast differences in strain-level diversity in the gut microbiota of two closely related honey bee species.</title>
        <authorList>
            <person name="Ellegaard K.M."/>
            <person name="Suenami S."/>
            <person name="Miyazaki R."/>
            <person name="Engel P."/>
        </authorList>
    </citation>
    <scope>NUCLEOTIDE SEQUENCE [LARGE SCALE GENOMIC DNA]</scope>
    <source>
        <strain evidence="13 14">ESL0416</strain>
    </source>
</reference>
<dbReference type="Gene3D" id="1.25.50.20">
    <property type="match status" value="1"/>
</dbReference>
<keyword evidence="14" id="KW-1185">Reference proteome</keyword>
<evidence type="ECO:0000256" key="3">
    <source>
        <dbReference type="ARBA" id="ARBA00022438"/>
    </source>
</evidence>
<feature type="domain" description="Aminopeptidase N-like N-terminal" evidence="12">
    <location>
        <begin position="11"/>
        <end position="180"/>
    </location>
</feature>
<dbReference type="PRINTS" id="PR00756">
    <property type="entry name" value="ALADIPTASE"/>
</dbReference>
<evidence type="ECO:0000313" key="14">
    <source>
        <dbReference type="Proteomes" id="UP000826550"/>
    </source>
</evidence>
<protein>
    <recommendedName>
        <fullName evidence="9">Aminopeptidase</fullName>
        <ecNumber evidence="9">3.4.11.-</ecNumber>
    </recommendedName>
</protein>
<dbReference type="PANTHER" id="PTHR11533:SF174">
    <property type="entry name" value="PUROMYCIN-SENSITIVE AMINOPEPTIDASE-RELATED"/>
    <property type="match status" value="1"/>
</dbReference>
<evidence type="ECO:0000256" key="5">
    <source>
        <dbReference type="ARBA" id="ARBA00022723"/>
    </source>
</evidence>
<feature type="domain" description="ERAP1-like C-terminal" evidence="11">
    <location>
        <begin position="510"/>
        <end position="816"/>
    </location>
</feature>
<dbReference type="PANTHER" id="PTHR11533">
    <property type="entry name" value="PROTEASE M1 ZINC METALLOPROTEASE"/>
    <property type="match status" value="1"/>
</dbReference>
<comment type="similarity">
    <text evidence="2 9">Belongs to the peptidase M1 family.</text>
</comment>
<dbReference type="CDD" id="cd09601">
    <property type="entry name" value="M1_APN-Q_like"/>
    <property type="match status" value="1"/>
</dbReference>
<keyword evidence="5 9" id="KW-0479">Metal-binding</keyword>
<evidence type="ECO:0000259" key="11">
    <source>
        <dbReference type="Pfam" id="PF11838"/>
    </source>
</evidence>
<keyword evidence="7 9" id="KW-0862">Zinc</keyword>
<comment type="catalytic activity">
    <reaction evidence="1">
        <text>Release of an N-terminal amino acid, Xaa-|-Yaa- from a peptide, amide or arylamide. Xaa is preferably Ala, but may be most amino acids including Pro (slow action). When a terminal hydrophobic residue is followed by a prolyl residue, the two may be released as an intact Xaa-Pro dipeptide.</text>
        <dbReference type="EC" id="3.4.11.2"/>
    </reaction>
</comment>
<gene>
    <name evidence="13" type="ORF">GYM71_01110</name>
</gene>
<evidence type="ECO:0000256" key="7">
    <source>
        <dbReference type="ARBA" id="ARBA00022833"/>
    </source>
</evidence>
<evidence type="ECO:0000259" key="12">
    <source>
        <dbReference type="Pfam" id="PF17900"/>
    </source>
</evidence>
<dbReference type="InterPro" id="IPR034016">
    <property type="entry name" value="M1_APN-typ"/>
</dbReference>
<dbReference type="InterPro" id="IPR042097">
    <property type="entry name" value="Aminopeptidase_N-like_N_sf"/>
</dbReference>
<dbReference type="Gene3D" id="2.60.40.1910">
    <property type="match status" value="1"/>
</dbReference>
<dbReference type="EC" id="3.4.11.-" evidence="9"/>
<dbReference type="InterPro" id="IPR050344">
    <property type="entry name" value="Peptidase_M1_aminopeptidases"/>
</dbReference>
<dbReference type="InterPro" id="IPR027268">
    <property type="entry name" value="Peptidase_M4/M1_CTD_sf"/>
</dbReference>
<evidence type="ECO:0000313" key="13">
    <source>
        <dbReference type="EMBL" id="QYN52106.1"/>
    </source>
</evidence>
<keyword evidence="6 9" id="KW-0378">Hydrolase</keyword>
<evidence type="ECO:0000256" key="8">
    <source>
        <dbReference type="ARBA" id="ARBA00023049"/>
    </source>
</evidence>
<evidence type="ECO:0000256" key="4">
    <source>
        <dbReference type="ARBA" id="ARBA00022670"/>
    </source>
</evidence>
<feature type="domain" description="Peptidase M1 membrane alanine aminopeptidase" evidence="10">
    <location>
        <begin position="216"/>
        <end position="435"/>
    </location>
</feature>
<keyword evidence="3 9" id="KW-0031">Aminopeptidase</keyword>
<name>A0ABX8W5R6_9LACO</name>
<dbReference type="Pfam" id="PF11838">
    <property type="entry name" value="ERAP1_C"/>
    <property type="match status" value="1"/>
</dbReference>
<dbReference type="Gene3D" id="1.10.390.10">
    <property type="entry name" value="Neutral Protease Domain 2"/>
    <property type="match status" value="1"/>
</dbReference>
<comment type="cofactor">
    <cofactor evidence="9">
        <name>Zn(2+)</name>
        <dbReference type="ChEBI" id="CHEBI:29105"/>
    </cofactor>
    <text evidence="9">Binds 1 zinc ion per subunit.</text>
</comment>
<evidence type="ECO:0000256" key="2">
    <source>
        <dbReference type="ARBA" id="ARBA00010136"/>
    </source>
</evidence>
<dbReference type="InterPro" id="IPR014782">
    <property type="entry name" value="Peptidase_M1_dom"/>
</dbReference>
<proteinExistence type="inferred from homology"/>
<dbReference type="InterPro" id="IPR001930">
    <property type="entry name" value="Peptidase_M1"/>
</dbReference>
<dbReference type="SUPFAM" id="SSF55486">
    <property type="entry name" value="Metalloproteases ('zincins'), catalytic domain"/>
    <property type="match status" value="1"/>
</dbReference>
<dbReference type="InterPro" id="IPR024571">
    <property type="entry name" value="ERAP1-like_C_dom"/>
</dbReference>
<dbReference type="Pfam" id="PF17900">
    <property type="entry name" value="Peptidase_M1_N"/>
    <property type="match status" value="1"/>
</dbReference>
<dbReference type="Gene3D" id="2.60.40.1730">
    <property type="entry name" value="tricorn interacting facor f3 domain"/>
    <property type="match status" value="1"/>
</dbReference>
<evidence type="ECO:0000256" key="9">
    <source>
        <dbReference type="RuleBase" id="RU364040"/>
    </source>
</evidence>
<keyword evidence="8 9" id="KW-0482">Metalloprotease</keyword>
<dbReference type="Proteomes" id="UP000826550">
    <property type="component" value="Chromosome"/>
</dbReference>
<organism evidence="13 14">
    <name type="scientific">Lactobacillus panisapium</name>
    <dbReference type="NCBI Taxonomy" id="2012495"/>
    <lineage>
        <taxon>Bacteria</taxon>
        <taxon>Bacillati</taxon>
        <taxon>Bacillota</taxon>
        <taxon>Bacilli</taxon>
        <taxon>Lactobacillales</taxon>
        <taxon>Lactobacillaceae</taxon>
        <taxon>Lactobacillus</taxon>
    </lineage>
</organism>
<dbReference type="EMBL" id="CP048268">
    <property type="protein sequence ID" value="QYN52106.1"/>
    <property type="molecule type" value="Genomic_DNA"/>
</dbReference>
<accession>A0ABX8W5R6</accession>
<evidence type="ECO:0000256" key="1">
    <source>
        <dbReference type="ARBA" id="ARBA00000098"/>
    </source>
</evidence>
<keyword evidence="4 9" id="KW-0645">Protease</keyword>
<dbReference type="Pfam" id="PF01433">
    <property type="entry name" value="Peptidase_M1"/>
    <property type="match status" value="1"/>
</dbReference>
<dbReference type="InterPro" id="IPR045357">
    <property type="entry name" value="Aminopeptidase_N-like_N"/>
</dbReference>
<sequence length="847" mass="95674">MTAKHFYETFHPDHYDLFIDVNREQKTITGTSTITGEAIEDTILINQKYMTITKVMCDGTEVPFTVDDEEEAIKIAVGKTGKVTVEITYSAPLTDTMMGIYPSYYKVNGVKKQIIGTQFETTSARQAFPCVDEPEAKATFSLALKYDEHEGETTIANMPEIKVENGVHYFEKTVRMSSYLIAFAFGELQSKMTETKDGVKVGVFATKAHQAKELNFALDIAKRAIEFYEEFYQTKYPLPHSWQLALPDFSAGAMENWGLVTYREAAILLDPDNATPEQKAYVATVIAHELAHQWFGDLVTMKWWDDLWLNESFANMMEYVSIDALEPEWHVWDNVYQISEVPAALNRDATDGVQPVHVEVEHPADIDAIFDSAIVYAKGSRMLVMVRALLGDEALRKGLKYYFDQHQFGNATGDDLWNALSTATDLDIGKIMHTWLDQPGYPVVTAKVNAENHLVLSQKQFFIGEGKDANRKWAIPLNANFAAPQIMSERELDLGDYQDLRAKAGHALRINVGNSSHFIVNYDETLMNDIMTEVDQLQPVDQLQLLQDLSLLAAGNQISYAQIIPLLPKFAASRSNIVINILFNIVDQLRKFVTPGSADEKALKAFCNKLSAENVTHLGWQAKETDTSDDKLIRPIVLMAALYAENSSIYAAGHQIFTENKDNLAAIEASVRPHVLVNEVRNYHQPGLVADLIKQYQEAVDPYFKQDLLAAITMTTDKNELEKIVDNFENADIIKPQDLRAWYRSILLNQNGQQLAWDWLRQDWSWLEKTIGGDMEFTSYITVTAKVFDTAQRLTEFKEFFEPKIDQPGLGREIKMDTRVIATKAALVANEKAQVNEAIKAILSQDK</sequence>
<evidence type="ECO:0000259" key="10">
    <source>
        <dbReference type="Pfam" id="PF01433"/>
    </source>
</evidence>
<evidence type="ECO:0000256" key="6">
    <source>
        <dbReference type="ARBA" id="ARBA00022801"/>
    </source>
</evidence>
<dbReference type="SUPFAM" id="SSF63737">
    <property type="entry name" value="Leukotriene A4 hydrolase N-terminal domain"/>
    <property type="match status" value="1"/>
</dbReference>
<dbReference type="RefSeq" id="WP_220220596.1">
    <property type="nucleotide sequence ID" value="NZ_CP048268.1"/>
</dbReference>